<gene>
    <name evidence="5" type="ORF">ABDJ85_01830</name>
</gene>
<reference evidence="5 6" key="1">
    <citation type="submission" date="2024-05" db="EMBL/GenBank/DDBJ databases">
        <title>Roseateles sp. DJS-2-20 16S ribosomal RNA gene Genome sequencing and assembly.</title>
        <authorList>
            <person name="Woo H."/>
        </authorList>
    </citation>
    <scope>NUCLEOTIDE SEQUENCE [LARGE SCALE GENOMIC DNA]</scope>
    <source>
        <strain evidence="5 6">DJS-2-20</strain>
    </source>
</reference>
<dbReference type="CDD" id="cd00090">
    <property type="entry name" value="HTH_ARSR"/>
    <property type="match status" value="1"/>
</dbReference>
<keyword evidence="6" id="KW-1185">Reference proteome</keyword>
<dbReference type="InterPro" id="IPR001845">
    <property type="entry name" value="HTH_ArsR_DNA-bd_dom"/>
</dbReference>
<proteinExistence type="predicted"/>
<evidence type="ECO:0000313" key="5">
    <source>
        <dbReference type="EMBL" id="MEO3690184.1"/>
    </source>
</evidence>
<dbReference type="Pfam" id="PF01022">
    <property type="entry name" value="HTH_5"/>
    <property type="match status" value="1"/>
</dbReference>
<keyword evidence="1" id="KW-0805">Transcription regulation</keyword>
<dbReference type="PANTHER" id="PTHR43132:SF9">
    <property type="entry name" value="ARSR FAMILY TRANSCRIPTIONAL REGULATORY PROTEIN"/>
    <property type="match status" value="1"/>
</dbReference>
<accession>A0ABV0FW88</accession>
<sequence length="127" mass="13997">MDGLPPQALDQVADFFRTLAEPARLQILNLLRSQEHNVGELAELTGYSIANVSRHLSQLGRQGFVLRESRGNNAYYRIADPSIYQLCDMVCGQIAKRVDAQLAQGAAFTALRNATAKPARRTKPKAT</sequence>
<protein>
    <submittedName>
        <fullName evidence="5">Metalloregulator ArsR/SmtB family transcription factor</fullName>
    </submittedName>
</protein>
<dbReference type="PROSITE" id="PS50987">
    <property type="entry name" value="HTH_ARSR_2"/>
    <property type="match status" value="1"/>
</dbReference>
<dbReference type="Proteomes" id="UP001495147">
    <property type="component" value="Unassembled WGS sequence"/>
</dbReference>
<evidence type="ECO:0000256" key="1">
    <source>
        <dbReference type="ARBA" id="ARBA00023015"/>
    </source>
</evidence>
<comment type="caution">
    <text evidence="5">The sequence shown here is derived from an EMBL/GenBank/DDBJ whole genome shotgun (WGS) entry which is preliminary data.</text>
</comment>
<dbReference type="EMBL" id="JBDPZD010000001">
    <property type="protein sequence ID" value="MEO3690184.1"/>
    <property type="molecule type" value="Genomic_DNA"/>
</dbReference>
<dbReference type="InterPro" id="IPR011991">
    <property type="entry name" value="ArsR-like_HTH"/>
</dbReference>
<dbReference type="Gene3D" id="1.10.10.10">
    <property type="entry name" value="Winged helix-like DNA-binding domain superfamily/Winged helix DNA-binding domain"/>
    <property type="match status" value="1"/>
</dbReference>
<dbReference type="SUPFAM" id="SSF46785">
    <property type="entry name" value="Winged helix' DNA-binding domain"/>
    <property type="match status" value="1"/>
</dbReference>
<dbReference type="PRINTS" id="PR00778">
    <property type="entry name" value="HTHARSR"/>
</dbReference>
<dbReference type="SMART" id="SM00418">
    <property type="entry name" value="HTH_ARSR"/>
    <property type="match status" value="1"/>
</dbReference>
<keyword evidence="3" id="KW-0804">Transcription</keyword>
<dbReference type="NCBIfam" id="NF033788">
    <property type="entry name" value="HTH_metalloreg"/>
    <property type="match status" value="1"/>
</dbReference>
<dbReference type="InterPro" id="IPR036390">
    <property type="entry name" value="WH_DNA-bd_sf"/>
</dbReference>
<organism evidence="5 6">
    <name type="scientific">Roseateles paludis</name>
    <dbReference type="NCBI Taxonomy" id="3145238"/>
    <lineage>
        <taxon>Bacteria</taxon>
        <taxon>Pseudomonadati</taxon>
        <taxon>Pseudomonadota</taxon>
        <taxon>Betaproteobacteria</taxon>
        <taxon>Burkholderiales</taxon>
        <taxon>Sphaerotilaceae</taxon>
        <taxon>Roseateles</taxon>
    </lineage>
</organism>
<keyword evidence="2" id="KW-0238">DNA-binding</keyword>
<evidence type="ECO:0000256" key="2">
    <source>
        <dbReference type="ARBA" id="ARBA00023125"/>
    </source>
</evidence>
<name>A0ABV0FW88_9BURK</name>
<feature type="domain" description="HTH arsR-type" evidence="4">
    <location>
        <begin position="4"/>
        <end position="98"/>
    </location>
</feature>
<evidence type="ECO:0000259" key="4">
    <source>
        <dbReference type="PROSITE" id="PS50987"/>
    </source>
</evidence>
<dbReference type="RefSeq" id="WP_347703016.1">
    <property type="nucleotide sequence ID" value="NZ_JBDPZD010000001.1"/>
</dbReference>
<evidence type="ECO:0000256" key="3">
    <source>
        <dbReference type="ARBA" id="ARBA00023163"/>
    </source>
</evidence>
<dbReference type="InterPro" id="IPR051011">
    <property type="entry name" value="Metal_resp_trans_reg"/>
</dbReference>
<dbReference type="InterPro" id="IPR036388">
    <property type="entry name" value="WH-like_DNA-bd_sf"/>
</dbReference>
<dbReference type="PANTHER" id="PTHR43132">
    <property type="entry name" value="ARSENICAL RESISTANCE OPERON REPRESSOR ARSR-RELATED"/>
    <property type="match status" value="1"/>
</dbReference>
<evidence type="ECO:0000313" key="6">
    <source>
        <dbReference type="Proteomes" id="UP001495147"/>
    </source>
</evidence>